<evidence type="ECO:0000313" key="4">
    <source>
        <dbReference type="Proteomes" id="UP000244441"/>
    </source>
</evidence>
<accession>A0A2S0VUV2</accession>
<feature type="domain" description="Cytochrome P460" evidence="2">
    <location>
        <begin position="95"/>
        <end position="191"/>
    </location>
</feature>
<dbReference type="OrthoDB" id="6310568at2"/>
<keyword evidence="1" id="KW-0732">Signal</keyword>
<feature type="signal peptide" evidence="1">
    <location>
        <begin position="1"/>
        <end position="26"/>
    </location>
</feature>
<dbReference type="AlphaFoldDB" id="A0A2S0VUV2"/>
<dbReference type="InterPro" id="IPR032033">
    <property type="entry name" value="Cytochrome_P460"/>
</dbReference>
<dbReference type="EMBL" id="CP026604">
    <property type="protein sequence ID" value="AWB67988.1"/>
    <property type="molecule type" value="Genomic_DNA"/>
</dbReference>
<proteinExistence type="predicted"/>
<dbReference type="CDD" id="cd20716">
    <property type="entry name" value="cyt_P460_fam"/>
    <property type="match status" value="1"/>
</dbReference>
<organism evidence="3 4">
    <name type="scientific">Saccharobesus litoralis</name>
    <dbReference type="NCBI Taxonomy" id="2172099"/>
    <lineage>
        <taxon>Bacteria</taxon>
        <taxon>Pseudomonadati</taxon>
        <taxon>Pseudomonadota</taxon>
        <taxon>Gammaproteobacteria</taxon>
        <taxon>Alteromonadales</taxon>
        <taxon>Alteromonadaceae</taxon>
        <taxon>Saccharobesus</taxon>
    </lineage>
</organism>
<dbReference type="Pfam" id="PF16694">
    <property type="entry name" value="Cytochrome_P460"/>
    <property type="match status" value="1"/>
</dbReference>
<protein>
    <recommendedName>
        <fullName evidence="2">Cytochrome P460 domain-containing protein</fullName>
    </recommendedName>
</protein>
<dbReference type="Gene3D" id="3.50.70.20">
    <property type="entry name" value="Cytochrome P460"/>
    <property type="match status" value="1"/>
</dbReference>
<evidence type="ECO:0000313" key="3">
    <source>
        <dbReference type="EMBL" id="AWB67988.1"/>
    </source>
</evidence>
<dbReference type="KEGG" id="cate:C2869_16845"/>
<dbReference type="Proteomes" id="UP000244441">
    <property type="component" value="Chromosome"/>
</dbReference>
<evidence type="ECO:0000256" key="1">
    <source>
        <dbReference type="SAM" id="SignalP"/>
    </source>
</evidence>
<dbReference type="RefSeq" id="WP_108604053.1">
    <property type="nucleotide sequence ID" value="NZ_CP026604.1"/>
</dbReference>
<feature type="chain" id="PRO_5015510499" description="Cytochrome P460 domain-containing protein" evidence="1">
    <location>
        <begin position="27"/>
        <end position="205"/>
    </location>
</feature>
<reference evidence="3 4" key="1">
    <citation type="submission" date="2018-01" db="EMBL/GenBank/DDBJ databases">
        <title>Genome sequence of a Cantenovulum-like bacteria.</title>
        <authorList>
            <person name="Tan W.R."/>
            <person name="Lau N.-S."/>
            <person name="Go F."/>
            <person name="Amirul A.-A.A."/>
        </authorList>
    </citation>
    <scope>NUCLEOTIDE SEQUENCE [LARGE SCALE GENOMIC DNA]</scope>
    <source>
        <strain evidence="3 4">CCB-QB4</strain>
    </source>
</reference>
<gene>
    <name evidence="3" type="ORF">C2869_16845</name>
</gene>
<dbReference type="InterPro" id="IPR038142">
    <property type="entry name" value="Cytochrome_P460_sp"/>
</dbReference>
<evidence type="ECO:0000259" key="2">
    <source>
        <dbReference type="Pfam" id="PF16694"/>
    </source>
</evidence>
<name>A0A2S0VUV2_9ALTE</name>
<sequence length="205" mass="23241">MLNIKPVRALWIGLILSSLSGQLAGAQPCQSQPHSCQPITGDSPLNIQRLGYQQWPWLAGVAYSSLHWQQFVAIYINQNADIYKNNFTKYQLEFNDEEEQAAELTYQTYQQGTIIVKENYLTNNKAKGQLASITLMIKQAKGYFPKGGDWQYLQYSANGRLLMQGHQGDPHIYNACANCHQNVAERDYVFSTLLNAKPEPKPAKR</sequence>
<keyword evidence="4" id="KW-1185">Reference proteome</keyword>